<accession>A0AAV9IRJ9</accession>
<evidence type="ECO:0000313" key="2">
    <source>
        <dbReference type="Proteomes" id="UP001301350"/>
    </source>
</evidence>
<reference evidence="1 2" key="1">
    <citation type="submission" date="2022-07" db="EMBL/GenBank/DDBJ databases">
        <title>Genome-wide signatures of adaptation to extreme environments.</title>
        <authorList>
            <person name="Cho C.H."/>
            <person name="Yoon H.S."/>
        </authorList>
    </citation>
    <scope>NUCLEOTIDE SEQUENCE [LARGE SCALE GENOMIC DNA]</scope>
    <source>
        <strain evidence="1 2">DBV 063 E5</strain>
    </source>
</reference>
<proteinExistence type="predicted"/>
<evidence type="ECO:0000313" key="1">
    <source>
        <dbReference type="EMBL" id="KAK4534706.1"/>
    </source>
</evidence>
<organism evidence="1 2">
    <name type="scientific">Cyanidium caldarium</name>
    <name type="common">Red alga</name>
    <dbReference type="NCBI Taxonomy" id="2771"/>
    <lineage>
        <taxon>Eukaryota</taxon>
        <taxon>Rhodophyta</taxon>
        <taxon>Bangiophyceae</taxon>
        <taxon>Cyanidiales</taxon>
        <taxon>Cyanidiaceae</taxon>
        <taxon>Cyanidium</taxon>
    </lineage>
</organism>
<sequence length="285" mass="33420">MAEFHDQSGREWLLEFDSYGNTYYRPARSFSGSFCAHNYLRNTVDYLSNMMLAPNETMTIIAGPHPRFKSIRREFTFQLEPCRFAQRIMAARESVARELRTDLALIPAENNEILSERLDEQAGHKHVAQRVLDHDENTSDASPLRYQNYQLMKALLTRRAVERFLGRLRFEGRHIEYDWLKLWPDWDTQVQNGDDLVKALLRLGSVTCIGRECVIEGNDRRVVRDGVGLHSEARHEFWPRDFVDELLLLRARIANEWMAHLTPEAIKEEHLQIMRAHLKRTTPDT</sequence>
<protein>
    <submittedName>
        <fullName evidence="1">Uncharacterized protein</fullName>
    </submittedName>
</protein>
<dbReference type="Proteomes" id="UP001301350">
    <property type="component" value="Unassembled WGS sequence"/>
</dbReference>
<dbReference type="EMBL" id="JANCYW010000002">
    <property type="protein sequence ID" value="KAK4534706.1"/>
    <property type="molecule type" value="Genomic_DNA"/>
</dbReference>
<gene>
    <name evidence="1" type="ORF">CDCA_CDCA02G0731</name>
</gene>
<keyword evidence="2" id="KW-1185">Reference proteome</keyword>
<name>A0AAV9IRJ9_CYACA</name>
<dbReference type="SUPFAM" id="SSF158615">
    <property type="entry name" value="RbcX-like"/>
    <property type="match status" value="1"/>
</dbReference>
<dbReference type="InterPro" id="IPR038052">
    <property type="entry name" value="Chaperonin_RbcX_sf"/>
</dbReference>
<dbReference type="AlphaFoldDB" id="A0AAV9IRJ9"/>
<comment type="caution">
    <text evidence="1">The sequence shown here is derived from an EMBL/GenBank/DDBJ whole genome shotgun (WGS) entry which is preliminary data.</text>
</comment>